<comment type="caution">
    <text evidence="7">The sequence shown here is derived from an EMBL/GenBank/DDBJ whole genome shotgun (WGS) entry which is preliminary data.</text>
</comment>
<keyword evidence="4 6" id="KW-1133">Transmembrane helix</keyword>
<feature type="transmembrane region" description="Helical" evidence="6">
    <location>
        <begin position="54"/>
        <end position="76"/>
    </location>
</feature>
<evidence type="ECO:0000256" key="2">
    <source>
        <dbReference type="ARBA" id="ARBA00022475"/>
    </source>
</evidence>
<reference evidence="7" key="1">
    <citation type="submission" date="2021-11" db="EMBL/GenBank/DDBJ databases">
        <title>Halomonas sp., isolated from a coastal aquaculture zone in Dongshan Bay.</title>
        <authorList>
            <person name="Lin W."/>
        </authorList>
    </citation>
    <scope>NUCLEOTIDE SEQUENCE</scope>
    <source>
        <strain evidence="7">Yzlin-01</strain>
    </source>
</reference>
<sequence>MRIADKPSVTPRATQKAKHNAWRRGVLQVLFVALALSAPLALTHWLGGEDAWQALATFPLTLLVAMFALAVACWNLNAWRLRLLLAGRAGSLSQRSALGIELASKCALCATPGGSGGPAVLLTLLARRNLPPSKGAGIFLIDQAFDSLFFISLLSGLALYTLSVDTGWPYQRLIRWSLVALTLVIALSIVCLWTFPRWRLRRRGTRLLPPRLGRTLVRHGLRCRQALLRTLGLPKRTLAMVALLTVLHWCARYSLLYLAVRGVGGHIDWLWTFFTQMLGMAASQFSFLPGGAGTAEIGVSALLVPFLSTAQIAAAVLIWRLFSYHLYLLVGAPVLLWFGLRRERSHTTST</sequence>
<evidence type="ECO:0000256" key="3">
    <source>
        <dbReference type="ARBA" id="ARBA00022692"/>
    </source>
</evidence>
<keyword evidence="2" id="KW-1003">Cell membrane</keyword>
<feature type="transmembrane region" description="Helical" evidence="6">
    <location>
        <begin position="269"/>
        <end position="287"/>
    </location>
</feature>
<evidence type="ECO:0000313" key="8">
    <source>
        <dbReference type="Proteomes" id="UP001165542"/>
    </source>
</evidence>
<gene>
    <name evidence="7" type="ORF">LLY24_05970</name>
</gene>
<proteinExistence type="predicted"/>
<feature type="transmembrane region" description="Helical" evidence="6">
    <location>
        <begin position="299"/>
        <end position="318"/>
    </location>
</feature>
<evidence type="ECO:0000313" key="7">
    <source>
        <dbReference type="EMBL" id="MCS2608870.1"/>
    </source>
</evidence>
<name>A0ABT2ECN2_9GAMM</name>
<keyword evidence="3 6" id="KW-0812">Transmembrane</keyword>
<dbReference type="Proteomes" id="UP001165542">
    <property type="component" value="Unassembled WGS sequence"/>
</dbReference>
<evidence type="ECO:0000256" key="5">
    <source>
        <dbReference type="ARBA" id="ARBA00023136"/>
    </source>
</evidence>
<comment type="subcellular location">
    <subcellularLocation>
        <location evidence="1">Cell membrane</location>
        <topology evidence="1">Multi-pass membrane protein</topology>
    </subcellularLocation>
</comment>
<feature type="transmembrane region" description="Helical" evidence="6">
    <location>
        <begin position="173"/>
        <end position="195"/>
    </location>
</feature>
<dbReference type="RefSeq" id="WP_259035376.1">
    <property type="nucleotide sequence ID" value="NZ_JAJISC010000002.1"/>
</dbReference>
<evidence type="ECO:0000256" key="1">
    <source>
        <dbReference type="ARBA" id="ARBA00004651"/>
    </source>
</evidence>
<feature type="transmembrane region" description="Helical" evidence="6">
    <location>
        <begin position="21"/>
        <end position="42"/>
    </location>
</feature>
<dbReference type="Pfam" id="PF03706">
    <property type="entry name" value="LPG_synthase_TM"/>
    <property type="match status" value="1"/>
</dbReference>
<evidence type="ECO:0000256" key="4">
    <source>
        <dbReference type="ARBA" id="ARBA00022989"/>
    </source>
</evidence>
<accession>A0ABT2ECN2</accession>
<evidence type="ECO:0000256" key="6">
    <source>
        <dbReference type="SAM" id="Phobius"/>
    </source>
</evidence>
<organism evidence="7 8">
    <name type="scientific">Halomonas dongshanensis</name>
    <dbReference type="NCBI Taxonomy" id="2890835"/>
    <lineage>
        <taxon>Bacteria</taxon>
        <taxon>Pseudomonadati</taxon>
        <taxon>Pseudomonadota</taxon>
        <taxon>Gammaproteobacteria</taxon>
        <taxon>Oceanospirillales</taxon>
        <taxon>Halomonadaceae</taxon>
        <taxon>Halomonas</taxon>
    </lineage>
</organism>
<keyword evidence="5 6" id="KW-0472">Membrane</keyword>
<feature type="transmembrane region" description="Helical" evidence="6">
    <location>
        <begin position="137"/>
        <end position="161"/>
    </location>
</feature>
<keyword evidence="8" id="KW-1185">Reference proteome</keyword>
<dbReference type="PANTHER" id="PTHR37693">
    <property type="entry name" value="PHOSPHATIDYLGLYCEROL LYSYLTRANSFERASE"/>
    <property type="match status" value="1"/>
</dbReference>
<protein>
    <submittedName>
        <fullName evidence="7">Flippase-like domain-containing protein</fullName>
    </submittedName>
</protein>
<dbReference type="NCBIfam" id="TIGR00374">
    <property type="entry name" value="flippase-like domain"/>
    <property type="match status" value="1"/>
</dbReference>
<dbReference type="PANTHER" id="PTHR37693:SF1">
    <property type="entry name" value="INTEGRAL MEMBRANE PROTEIN"/>
    <property type="match status" value="1"/>
</dbReference>
<dbReference type="EMBL" id="JAJISC010000002">
    <property type="protein sequence ID" value="MCS2608870.1"/>
    <property type="molecule type" value="Genomic_DNA"/>
</dbReference>
<feature type="transmembrane region" description="Helical" evidence="6">
    <location>
        <begin position="324"/>
        <end position="340"/>
    </location>
</feature>
<feature type="transmembrane region" description="Helical" evidence="6">
    <location>
        <begin position="238"/>
        <end position="257"/>
    </location>
</feature>
<dbReference type="InterPro" id="IPR022791">
    <property type="entry name" value="L-PG_synthase/AglD"/>
</dbReference>